<feature type="domain" description="SHOCT" evidence="1">
    <location>
        <begin position="304"/>
        <end position="328"/>
    </location>
</feature>
<feature type="domain" description="SPFH" evidence="2">
    <location>
        <begin position="26"/>
        <end position="232"/>
    </location>
</feature>
<dbReference type="AlphaFoldDB" id="A0A6I4ID71"/>
<dbReference type="PANTHER" id="PTHR37826">
    <property type="entry name" value="FLOTILLIN BAND_7_5 DOMAIN PROTEIN"/>
    <property type="match status" value="1"/>
</dbReference>
<evidence type="ECO:0000313" key="4">
    <source>
        <dbReference type="Proteomes" id="UP000434850"/>
    </source>
</evidence>
<protein>
    <submittedName>
        <fullName evidence="3">SPFH domain-containing protein</fullName>
    </submittedName>
</protein>
<reference evidence="3 4" key="1">
    <citation type="submission" date="2019-12" db="EMBL/GenBank/DDBJ databases">
        <title>Mucilaginibacter sp. HME9299 genome sequencing and assembly.</title>
        <authorList>
            <person name="Kang H."/>
            <person name="Kim H."/>
            <person name="Joh K."/>
        </authorList>
    </citation>
    <scope>NUCLEOTIDE SEQUENCE [LARGE SCALE GENOMIC DNA]</scope>
    <source>
        <strain evidence="3 4">HME9299</strain>
    </source>
</reference>
<dbReference type="EMBL" id="WQLA01000004">
    <property type="protein sequence ID" value="MVN91778.1"/>
    <property type="molecule type" value="Genomic_DNA"/>
</dbReference>
<dbReference type="InterPro" id="IPR033880">
    <property type="entry name" value="SPFH_YdjI"/>
</dbReference>
<dbReference type="OrthoDB" id="9764015at2"/>
<evidence type="ECO:0000259" key="2">
    <source>
        <dbReference type="Pfam" id="PF13421"/>
    </source>
</evidence>
<comment type="caution">
    <text evidence="3">The sequence shown here is derived from an EMBL/GenBank/DDBJ whole genome shotgun (WGS) entry which is preliminary data.</text>
</comment>
<sequence>MGIGSFFRNQLSQVIEWNNQQPDMLVWKFPSEKDEIKNASKLIISPGQGAILVYEGKVTDNLSTEGIYDLETDNHPFITTLLKLRTNFESEHKLKIWFYRTAENVNQGWGTAQMIKYMDPVYKIPVELGANGTFSFRISNPLYLFSNVVGAKDTFTILEARLLLQSRFPESLSAVLAQSGVSYQQIDAQLPVLSASIKAQLNAELDKLGFELTDFKLNGTIFDDATKERIGKVANITAEAMAAGEGGLTYVEMEKLKALRDAARNEGGLAGAGLQLGVGMDLGKTFNTAKDEHLNAQSTDVVSKLKQLKLLLDEGIITQEEFDNKKKEWLDKL</sequence>
<proteinExistence type="predicted"/>
<dbReference type="Pfam" id="PF13421">
    <property type="entry name" value="Band_7_1"/>
    <property type="match status" value="1"/>
</dbReference>
<organism evidence="3 4">
    <name type="scientific">Mucilaginibacter aquatilis</name>
    <dbReference type="NCBI Taxonomy" id="1517760"/>
    <lineage>
        <taxon>Bacteria</taxon>
        <taxon>Pseudomonadati</taxon>
        <taxon>Bacteroidota</taxon>
        <taxon>Sphingobacteriia</taxon>
        <taxon>Sphingobacteriales</taxon>
        <taxon>Sphingobacteriaceae</taxon>
        <taxon>Mucilaginibacter</taxon>
    </lineage>
</organism>
<dbReference type="InterPro" id="IPR036013">
    <property type="entry name" value="Band_7/SPFH_dom_sf"/>
</dbReference>
<dbReference type="Proteomes" id="UP000434850">
    <property type="component" value="Unassembled WGS sequence"/>
</dbReference>
<evidence type="ECO:0000259" key="1">
    <source>
        <dbReference type="Pfam" id="PF09851"/>
    </source>
</evidence>
<dbReference type="InterPro" id="IPR018649">
    <property type="entry name" value="SHOCT"/>
</dbReference>
<evidence type="ECO:0000313" key="3">
    <source>
        <dbReference type="EMBL" id="MVN91778.1"/>
    </source>
</evidence>
<gene>
    <name evidence="3" type="ORF">GO816_11630</name>
</gene>
<dbReference type="Pfam" id="PF09851">
    <property type="entry name" value="SHOCT"/>
    <property type="match status" value="1"/>
</dbReference>
<accession>A0A6I4ID71</accession>
<name>A0A6I4ID71_9SPHI</name>
<dbReference type="SUPFAM" id="SSF117892">
    <property type="entry name" value="Band 7/SPFH domain"/>
    <property type="match status" value="1"/>
</dbReference>
<dbReference type="RefSeq" id="WP_157542104.1">
    <property type="nucleotide sequence ID" value="NZ_WQLA01000004.1"/>
</dbReference>
<keyword evidence="4" id="KW-1185">Reference proteome</keyword>
<dbReference type="CDD" id="cd03408">
    <property type="entry name" value="SPFH_like_u1"/>
    <property type="match status" value="1"/>
</dbReference>
<dbReference type="PANTHER" id="PTHR37826:SF2">
    <property type="entry name" value="ZINC-RIBBON DOMAIN-CONTAINING PROTEIN"/>
    <property type="match status" value="1"/>
</dbReference>